<dbReference type="AlphaFoldDB" id="A3ITX8"/>
<accession>A3ITX8</accession>
<comment type="caution">
    <text evidence="2">The sequence shown here is derived from an EMBL/GenBank/DDBJ whole genome shotgun (WGS) entry which is preliminary data.</text>
</comment>
<protein>
    <submittedName>
        <fullName evidence="2">Uncharacterized protein</fullName>
    </submittedName>
</protein>
<dbReference type="EMBL" id="AAXW01000031">
    <property type="protein sequence ID" value="EAZ90073.1"/>
    <property type="molecule type" value="Genomic_DNA"/>
</dbReference>
<evidence type="ECO:0000256" key="1">
    <source>
        <dbReference type="SAM" id="MobiDB-lite"/>
    </source>
</evidence>
<organism evidence="2 3">
    <name type="scientific">Crocosphaera chwakensis CCY0110</name>
    <dbReference type="NCBI Taxonomy" id="391612"/>
    <lineage>
        <taxon>Bacteria</taxon>
        <taxon>Bacillati</taxon>
        <taxon>Cyanobacteriota</taxon>
        <taxon>Cyanophyceae</taxon>
        <taxon>Oscillatoriophycideae</taxon>
        <taxon>Chroococcales</taxon>
        <taxon>Aphanothecaceae</taxon>
        <taxon>Crocosphaera</taxon>
        <taxon>Crocosphaera chwakensis</taxon>
    </lineage>
</organism>
<feature type="region of interest" description="Disordered" evidence="1">
    <location>
        <begin position="54"/>
        <end position="88"/>
    </location>
</feature>
<proteinExistence type="predicted"/>
<dbReference type="RefSeq" id="WP_008276835.1">
    <property type="nucleotide sequence ID" value="NZ_AAXW01000031.1"/>
</dbReference>
<dbReference type="Proteomes" id="UP000003781">
    <property type="component" value="Unassembled WGS sequence"/>
</dbReference>
<evidence type="ECO:0000313" key="2">
    <source>
        <dbReference type="EMBL" id="EAZ90073.1"/>
    </source>
</evidence>
<keyword evidence="3" id="KW-1185">Reference proteome</keyword>
<name>A3ITX8_9CHRO</name>
<sequence length="161" mass="18624">MNREEITEIFLSLKTWARPKSKQEPKNPHFPALTQIYLLSFLSIMLQISTLQPTHRLQPSPKSSAFGKTTPTSHPHIHDGDRTLQQHPQHNPIEVTVTLWSHEQETDPDDGHTFPKQEIIISFVVPEFTKKAVMKAFEPHKDQFPGFYISSFNRSHQDAEF</sequence>
<reference evidence="2 3" key="1">
    <citation type="submission" date="2007-03" db="EMBL/GenBank/DDBJ databases">
        <authorList>
            <person name="Stal L."/>
            <person name="Ferriera S."/>
            <person name="Johnson J."/>
            <person name="Kravitz S."/>
            <person name="Beeson K."/>
            <person name="Sutton G."/>
            <person name="Rogers Y.-H."/>
            <person name="Friedman R."/>
            <person name="Frazier M."/>
            <person name="Venter J.C."/>
        </authorList>
    </citation>
    <scope>NUCLEOTIDE SEQUENCE [LARGE SCALE GENOMIC DNA]</scope>
    <source>
        <strain evidence="2 3">CCY0110</strain>
    </source>
</reference>
<evidence type="ECO:0000313" key="3">
    <source>
        <dbReference type="Proteomes" id="UP000003781"/>
    </source>
</evidence>
<feature type="compositionally biased region" description="Polar residues" evidence="1">
    <location>
        <begin position="54"/>
        <end position="73"/>
    </location>
</feature>
<gene>
    <name evidence="2" type="ORF">CY0110_15045</name>
</gene>